<dbReference type="EMBL" id="UYJE01009989">
    <property type="protein sequence ID" value="VDI78570.1"/>
    <property type="molecule type" value="Genomic_DNA"/>
</dbReference>
<comment type="caution">
    <text evidence="6">The sequence shown here is derived from an EMBL/GenBank/DDBJ whole genome shotgun (WGS) entry which is preliminary data.</text>
</comment>
<dbReference type="PROSITE" id="PS01359">
    <property type="entry name" value="ZF_PHD_1"/>
    <property type="match status" value="1"/>
</dbReference>
<protein>
    <recommendedName>
        <fullName evidence="5">Zinc finger PHD-type domain-containing protein</fullName>
    </recommendedName>
</protein>
<evidence type="ECO:0000256" key="2">
    <source>
        <dbReference type="ARBA" id="ARBA00022771"/>
    </source>
</evidence>
<dbReference type="SUPFAM" id="SSF57903">
    <property type="entry name" value="FYVE/PHD zinc finger"/>
    <property type="match status" value="1"/>
</dbReference>
<dbReference type="Proteomes" id="UP000596742">
    <property type="component" value="Unassembled WGS sequence"/>
</dbReference>
<gene>
    <name evidence="6" type="ORF">MGAL_10B035840</name>
</gene>
<name>A0A8B6HFA3_MYTGA</name>
<keyword evidence="7" id="KW-1185">Reference proteome</keyword>
<dbReference type="AlphaFoldDB" id="A0A8B6HFA3"/>
<feature type="region of interest" description="Disordered" evidence="4">
    <location>
        <begin position="327"/>
        <end position="360"/>
    </location>
</feature>
<evidence type="ECO:0000256" key="3">
    <source>
        <dbReference type="ARBA" id="ARBA00022833"/>
    </source>
</evidence>
<proteinExistence type="predicted"/>
<dbReference type="OrthoDB" id="6186296at2759"/>
<dbReference type="Gene3D" id="3.30.40.10">
    <property type="entry name" value="Zinc/RING finger domain, C3HC4 (zinc finger)"/>
    <property type="match status" value="1"/>
</dbReference>
<feature type="compositionally biased region" description="Basic and acidic residues" evidence="4">
    <location>
        <begin position="331"/>
        <end position="350"/>
    </location>
</feature>
<keyword evidence="3" id="KW-0862">Zinc</keyword>
<dbReference type="InterPro" id="IPR013083">
    <property type="entry name" value="Znf_RING/FYVE/PHD"/>
</dbReference>
<dbReference type="InterPro" id="IPR019786">
    <property type="entry name" value="Zinc_finger_PHD-type_CS"/>
</dbReference>
<sequence>MQVQKFRKNLSTGDLRPSKITTRSYTLDRESAIQKKINACQKEHLRFELKPGKNFVIELSTGAYETVKNEILSILQRPEIAETLVTLPIQDGIEKSGLTVDSCYKVYNKKLNGDAGSLLKFTINLYHTTCKINVNGGRIDIFINNIFDQICEKLRTKYRDINILNNSIHSYLSQLKSSSSNTIHRAIKQEENENENKVKEIICEEEYVSPLKVKEVNNADTNQAILGTIKNNQNIKERNKASSSPLKTDTNNTPDNFMCPCCNRYVEEGIGCDRCDYWYHFQCENLTSKTGEKEFIHKDYICTLCNDDILYDARNLVESEPMVQEDEVYNTEEKQNERQHTEYQGENEREIEPEDMEETELKTCIPIMPTGIKKQYKSRVRKE</sequence>
<dbReference type="GO" id="GO:0008270">
    <property type="term" value="F:zinc ion binding"/>
    <property type="evidence" value="ECO:0007669"/>
    <property type="project" value="UniProtKB-KW"/>
</dbReference>
<evidence type="ECO:0000313" key="6">
    <source>
        <dbReference type="EMBL" id="VDI78570.1"/>
    </source>
</evidence>
<dbReference type="SMART" id="SM00249">
    <property type="entry name" value="PHD"/>
    <property type="match status" value="1"/>
</dbReference>
<accession>A0A8B6HFA3</accession>
<organism evidence="6 7">
    <name type="scientific">Mytilus galloprovincialis</name>
    <name type="common">Mediterranean mussel</name>
    <dbReference type="NCBI Taxonomy" id="29158"/>
    <lineage>
        <taxon>Eukaryota</taxon>
        <taxon>Metazoa</taxon>
        <taxon>Spiralia</taxon>
        <taxon>Lophotrochozoa</taxon>
        <taxon>Mollusca</taxon>
        <taxon>Bivalvia</taxon>
        <taxon>Autobranchia</taxon>
        <taxon>Pteriomorphia</taxon>
        <taxon>Mytilida</taxon>
        <taxon>Mytiloidea</taxon>
        <taxon>Mytilidae</taxon>
        <taxon>Mytilinae</taxon>
        <taxon>Mytilus</taxon>
    </lineage>
</organism>
<dbReference type="InterPro" id="IPR011011">
    <property type="entry name" value="Znf_FYVE_PHD"/>
</dbReference>
<evidence type="ECO:0000256" key="4">
    <source>
        <dbReference type="SAM" id="MobiDB-lite"/>
    </source>
</evidence>
<reference evidence="6" key="1">
    <citation type="submission" date="2018-11" db="EMBL/GenBank/DDBJ databases">
        <authorList>
            <person name="Alioto T."/>
            <person name="Alioto T."/>
        </authorList>
    </citation>
    <scope>NUCLEOTIDE SEQUENCE</scope>
</reference>
<evidence type="ECO:0000259" key="5">
    <source>
        <dbReference type="SMART" id="SM00249"/>
    </source>
</evidence>
<keyword evidence="1" id="KW-0479">Metal-binding</keyword>
<evidence type="ECO:0000313" key="7">
    <source>
        <dbReference type="Proteomes" id="UP000596742"/>
    </source>
</evidence>
<evidence type="ECO:0000256" key="1">
    <source>
        <dbReference type="ARBA" id="ARBA00022723"/>
    </source>
</evidence>
<dbReference type="InterPro" id="IPR001965">
    <property type="entry name" value="Znf_PHD"/>
</dbReference>
<keyword evidence="2" id="KW-0863">Zinc-finger</keyword>
<feature type="domain" description="Zinc finger PHD-type" evidence="5">
    <location>
        <begin position="258"/>
        <end position="306"/>
    </location>
</feature>